<proteinExistence type="predicted"/>
<name>A0A0B6Y3J1_9EUPU</name>
<dbReference type="GO" id="GO:0046340">
    <property type="term" value="P:diacylglycerol catabolic process"/>
    <property type="evidence" value="ECO:0007669"/>
    <property type="project" value="TreeGrafter"/>
</dbReference>
<keyword evidence="1" id="KW-0378">Hydrolase</keyword>
<keyword evidence="2" id="KW-0442">Lipid degradation</keyword>
<evidence type="ECO:0000256" key="1">
    <source>
        <dbReference type="ARBA" id="ARBA00022801"/>
    </source>
</evidence>
<gene>
    <name evidence="4" type="primary">ORF11857</name>
</gene>
<dbReference type="AlphaFoldDB" id="A0A0B6Y3J1"/>
<evidence type="ECO:0000256" key="2">
    <source>
        <dbReference type="ARBA" id="ARBA00022963"/>
    </source>
</evidence>
<dbReference type="PANTHER" id="PTHR45792">
    <property type="entry name" value="DIACYLGLYCEROL LIPASE HOMOLOG-RELATED"/>
    <property type="match status" value="1"/>
</dbReference>
<dbReference type="GO" id="GO:0016298">
    <property type="term" value="F:lipase activity"/>
    <property type="evidence" value="ECO:0007669"/>
    <property type="project" value="TreeGrafter"/>
</dbReference>
<keyword evidence="3" id="KW-0443">Lipid metabolism</keyword>
<dbReference type="GO" id="GO:0019369">
    <property type="term" value="P:arachidonate metabolic process"/>
    <property type="evidence" value="ECO:0007669"/>
    <property type="project" value="TreeGrafter"/>
</dbReference>
<reference evidence="4" key="1">
    <citation type="submission" date="2014-12" db="EMBL/GenBank/DDBJ databases">
        <title>Insight into the proteome of Arion vulgaris.</title>
        <authorList>
            <person name="Aradska J."/>
            <person name="Bulat T."/>
            <person name="Smidak R."/>
            <person name="Sarate P."/>
            <person name="Gangsoo J."/>
            <person name="Sialana F."/>
            <person name="Bilban M."/>
            <person name="Lubec G."/>
        </authorList>
    </citation>
    <scope>NUCLEOTIDE SEQUENCE</scope>
    <source>
        <tissue evidence="4">Skin</tissue>
    </source>
</reference>
<organism evidence="4">
    <name type="scientific">Arion vulgaris</name>
    <dbReference type="NCBI Taxonomy" id="1028688"/>
    <lineage>
        <taxon>Eukaryota</taxon>
        <taxon>Metazoa</taxon>
        <taxon>Spiralia</taxon>
        <taxon>Lophotrochozoa</taxon>
        <taxon>Mollusca</taxon>
        <taxon>Gastropoda</taxon>
        <taxon>Heterobranchia</taxon>
        <taxon>Euthyneura</taxon>
        <taxon>Panpulmonata</taxon>
        <taxon>Eupulmonata</taxon>
        <taxon>Stylommatophora</taxon>
        <taxon>Helicina</taxon>
        <taxon>Arionoidea</taxon>
        <taxon>Arionidae</taxon>
        <taxon>Arion</taxon>
    </lineage>
</organism>
<evidence type="ECO:0000313" key="4">
    <source>
        <dbReference type="EMBL" id="CEK50862.1"/>
    </source>
</evidence>
<feature type="non-terminal residue" evidence="4">
    <location>
        <position position="1"/>
    </location>
</feature>
<accession>A0A0B6Y3J1</accession>
<evidence type="ECO:0000256" key="3">
    <source>
        <dbReference type="ARBA" id="ARBA00023098"/>
    </source>
</evidence>
<protein>
    <submittedName>
        <fullName evidence="4">Uncharacterized protein</fullName>
    </submittedName>
</protein>
<dbReference type="PANTHER" id="PTHR45792:SF8">
    <property type="entry name" value="DIACYLGLYCEROL LIPASE-ALPHA"/>
    <property type="match status" value="1"/>
</dbReference>
<sequence length="144" mass="16484">LFCCVGSFNNPTNKTSIRDDLDLRPRDEERISVLQGSSLQATLRAAENQLEETRRSAWPLHPAGQILHILEINETISCCAGQPQYGAFWSRPEDFDKIIISHKMVSDHIPNTVYQALEQLCNKSYVPQFRHRVQPHSLDVQPRC</sequence>
<dbReference type="InterPro" id="IPR052214">
    <property type="entry name" value="DAG_Lipase-Related"/>
</dbReference>
<dbReference type="EMBL" id="HACG01003997">
    <property type="protein sequence ID" value="CEK50862.1"/>
    <property type="molecule type" value="Transcribed_RNA"/>
</dbReference>